<keyword evidence="7" id="KW-0507">mRNA processing</keyword>
<evidence type="ECO:0000313" key="14">
    <source>
        <dbReference type="EMBL" id="MBW0513549.1"/>
    </source>
</evidence>
<comment type="function">
    <text evidence="1">Responsible for methylating the 5'-cap structure of mRNAs.</text>
</comment>
<keyword evidence="7" id="KW-0506">mRNA capping</keyword>
<name>A0A9Q3HSH1_9BASI</name>
<feature type="region of interest" description="Disordered" evidence="12">
    <location>
        <begin position="32"/>
        <end position="75"/>
    </location>
</feature>
<evidence type="ECO:0000256" key="4">
    <source>
        <dbReference type="ARBA" id="ARBA00022679"/>
    </source>
</evidence>
<evidence type="ECO:0000256" key="10">
    <source>
        <dbReference type="ARBA" id="ARBA00044712"/>
    </source>
</evidence>
<evidence type="ECO:0000256" key="8">
    <source>
        <dbReference type="ARBA" id="ARBA00032772"/>
    </source>
</evidence>
<sequence length="426" mass="48277">MDQIAYHPIRISHHTSLFLPYTQQELDAYKTGSLNPLRSHPPTNSSAQSSNQLTKSSSSSGASPPHSPPTYSAPSPLLIPIDLSTSCPSSESHSILPQPSISQVVAHHYNSRPNLTKDGRTESTIYGLRKFNNWIKSLIIGKFGSMKSKTINELALKFNRNSNLNNNDRFRLKVLELGCGKGGDLAKWQNAGVRELYGLDIANVSIQQAQQRYSESRKKTLSAKFIALDCFSVPIESVMTQDELSTPFHVVSLQFCMHYAFETQTKARTMLQNVTKFLTPGGVFIGTIPDSDILMDRWKESSNQPRGPFAFGNSIYQVQFPNPFNPNQDEKKIYGVPYQFYLEDAVENVPEYVVYWEPFVQLAKEFGLRLIYKEGFHDIYQTEKALVENQQLLKRMNVIDEKGNFLINHDQWEVSGLYLAFAFIKE</sequence>
<dbReference type="Proteomes" id="UP000765509">
    <property type="component" value="Unassembled WGS sequence"/>
</dbReference>
<dbReference type="PROSITE" id="PS51562">
    <property type="entry name" value="RNA_CAP0_MT"/>
    <property type="match status" value="1"/>
</dbReference>
<dbReference type="GO" id="GO:0005634">
    <property type="term" value="C:nucleus"/>
    <property type="evidence" value="ECO:0007669"/>
    <property type="project" value="TreeGrafter"/>
</dbReference>
<dbReference type="PANTHER" id="PTHR12189:SF2">
    <property type="entry name" value="MRNA CAP GUANINE-N7 METHYLTRANSFERASE"/>
    <property type="match status" value="1"/>
</dbReference>
<keyword evidence="4" id="KW-0808">Transferase</keyword>
<organism evidence="14 15">
    <name type="scientific">Austropuccinia psidii MF-1</name>
    <dbReference type="NCBI Taxonomy" id="1389203"/>
    <lineage>
        <taxon>Eukaryota</taxon>
        <taxon>Fungi</taxon>
        <taxon>Dikarya</taxon>
        <taxon>Basidiomycota</taxon>
        <taxon>Pucciniomycotina</taxon>
        <taxon>Pucciniomycetes</taxon>
        <taxon>Pucciniales</taxon>
        <taxon>Sphaerophragmiaceae</taxon>
        <taxon>Austropuccinia</taxon>
    </lineage>
</organism>
<keyword evidence="5" id="KW-0949">S-adenosyl-L-methionine</keyword>
<evidence type="ECO:0000256" key="9">
    <source>
        <dbReference type="ARBA" id="ARBA00033387"/>
    </source>
</evidence>
<dbReference type="EC" id="2.1.1.56" evidence="2"/>
<accession>A0A9Q3HSH1</accession>
<dbReference type="CDD" id="cd02440">
    <property type="entry name" value="AdoMet_MTases"/>
    <property type="match status" value="1"/>
</dbReference>
<dbReference type="GO" id="GO:0004482">
    <property type="term" value="F:mRNA 5'-cap (guanine-N7-)-methyltransferase activity"/>
    <property type="evidence" value="ECO:0007669"/>
    <property type="project" value="UniProtKB-EC"/>
</dbReference>
<dbReference type="OrthoDB" id="10248867at2759"/>
<dbReference type="PANTHER" id="PTHR12189">
    <property type="entry name" value="MRNA GUANINE-7- METHYLTRANSFERASE"/>
    <property type="match status" value="1"/>
</dbReference>
<proteinExistence type="predicted"/>
<keyword evidence="15" id="KW-1185">Reference proteome</keyword>
<dbReference type="AlphaFoldDB" id="A0A9Q3HSH1"/>
<evidence type="ECO:0000256" key="12">
    <source>
        <dbReference type="SAM" id="MobiDB-lite"/>
    </source>
</evidence>
<gene>
    <name evidence="14" type="ORF">O181_053264</name>
</gene>
<dbReference type="InterPro" id="IPR029063">
    <property type="entry name" value="SAM-dependent_MTases_sf"/>
</dbReference>
<dbReference type="SUPFAM" id="SSF53335">
    <property type="entry name" value="S-adenosyl-L-methionine-dependent methyltransferases"/>
    <property type="match status" value="1"/>
</dbReference>
<evidence type="ECO:0000259" key="13">
    <source>
        <dbReference type="PROSITE" id="PS51562"/>
    </source>
</evidence>
<evidence type="ECO:0000256" key="5">
    <source>
        <dbReference type="ARBA" id="ARBA00022691"/>
    </source>
</evidence>
<feature type="compositionally biased region" description="Polar residues" evidence="12">
    <location>
        <begin position="32"/>
        <end position="44"/>
    </location>
</feature>
<feature type="domain" description="MRNA cap 0 methyltransferase" evidence="13">
    <location>
        <begin position="123"/>
        <end position="426"/>
    </location>
</feature>
<comment type="caution">
    <text evidence="14">The sequence shown here is derived from an EMBL/GenBank/DDBJ whole genome shotgun (WGS) entry which is preliminary data.</text>
</comment>
<evidence type="ECO:0000256" key="3">
    <source>
        <dbReference type="ARBA" id="ARBA00022603"/>
    </source>
</evidence>
<evidence type="ECO:0000256" key="2">
    <source>
        <dbReference type="ARBA" id="ARBA00011926"/>
    </source>
</evidence>
<dbReference type="EMBL" id="AVOT02023496">
    <property type="protein sequence ID" value="MBW0513549.1"/>
    <property type="molecule type" value="Genomic_DNA"/>
</dbReference>
<evidence type="ECO:0000256" key="7">
    <source>
        <dbReference type="ARBA" id="ARBA00023042"/>
    </source>
</evidence>
<evidence type="ECO:0000256" key="6">
    <source>
        <dbReference type="ARBA" id="ARBA00022884"/>
    </source>
</evidence>
<evidence type="ECO:0000256" key="11">
    <source>
        <dbReference type="ARBA" id="ARBA00049739"/>
    </source>
</evidence>
<comment type="catalytic activity">
    <reaction evidence="10">
        <text>a 5'-end (5'-triphosphoguanosine)-ribonucleoside in mRNA + S-adenosyl-L-methionine = a 5'-end (N(7)-methyl 5'-triphosphoguanosine)-ribonucleoside in mRNA + S-adenosyl-L-homocysteine</text>
        <dbReference type="Rhea" id="RHEA:67008"/>
        <dbReference type="Rhea" id="RHEA-COMP:17166"/>
        <dbReference type="Rhea" id="RHEA-COMP:17167"/>
        <dbReference type="ChEBI" id="CHEBI:57856"/>
        <dbReference type="ChEBI" id="CHEBI:59789"/>
        <dbReference type="ChEBI" id="CHEBI:156461"/>
        <dbReference type="ChEBI" id="CHEBI:167617"/>
        <dbReference type="EC" id="2.1.1.56"/>
    </reaction>
</comment>
<evidence type="ECO:0000313" key="15">
    <source>
        <dbReference type="Proteomes" id="UP000765509"/>
    </source>
</evidence>
<dbReference type="Pfam" id="PF03291">
    <property type="entry name" value="mRNA_G-N7_MeTrfase"/>
    <property type="match status" value="1"/>
</dbReference>
<reference evidence="14" key="1">
    <citation type="submission" date="2021-03" db="EMBL/GenBank/DDBJ databases">
        <title>Draft genome sequence of rust myrtle Austropuccinia psidii MF-1, a brazilian biotype.</title>
        <authorList>
            <person name="Quecine M.C."/>
            <person name="Pachon D.M.R."/>
            <person name="Bonatelli M.L."/>
            <person name="Correr F.H."/>
            <person name="Franceschini L.M."/>
            <person name="Leite T.F."/>
            <person name="Margarido G.R.A."/>
            <person name="Almeida C.A."/>
            <person name="Ferrarezi J.A."/>
            <person name="Labate C.A."/>
        </authorList>
    </citation>
    <scope>NUCLEOTIDE SEQUENCE</scope>
    <source>
        <strain evidence="14">MF-1</strain>
    </source>
</reference>
<keyword evidence="6" id="KW-0694">RNA-binding</keyword>
<keyword evidence="3" id="KW-0489">Methyltransferase</keyword>
<evidence type="ECO:0000256" key="1">
    <source>
        <dbReference type="ARBA" id="ARBA00003378"/>
    </source>
</evidence>
<dbReference type="InterPro" id="IPR039753">
    <property type="entry name" value="RG7MT1"/>
</dbReference>
<dbReference type="GO" id="GO:0003723">
    <property type="term" value="F:RNA binding"/>
    <property type="evidence" value="ECO:0007669"/>
    <property type="project" value="UniProtKB-KW"/>
</dbReference>
<protein>
    <recommendedName>
        <fullName evidence="11">mRNA cap guanine-N(7) methyltransferase</fullName>
        <ecNumber evidence="2">2.1.1.56</ecNumber>
    </recommendedName>
    <alternativeName>
        <fullName evidence="8">mRNA (guanine-N(7))-methyltransferase</fullName>
    </alternativeName>
    <alternativeName>
        <fullName evidence="9">mRNA cap methyltransferase</fullName>
    </alternativeName>
</protein>
<dbReference type="InterPro" id="IPR004971">
    <property type="entry name" value="mRNA_G-N7_MeTrfase_dom"/>
</dbReference>
<feature type="compositionally biased region" description="Low complexity" evidence="12">
    <location>
        <begin position="45"/>
        <end position="64"/>
    </location>
</feature>
<dbReference type="Gene3D" id="3.40.50.150">
    <property type="entry name" value="Vaccinia Virus protein VP39"/>
    <property type="match status" value="1"/>
</dbReference>